<sequence>MTRPSSEGHQPEPLVSLRAAVILLLALVAGATAGVLTYWAGHPLAAAAVGGGGAAGGGLLLFNTVVGR</sequence>
<accession>A0A920BQZ1</accession>
<comment type="caution">
    <text evidence="2">The sequence shown here is derived from an EMBL/GenBank/DDBJ whole genome shotgun (WGS) entry which is preliminary data.</text>
</comment>
<feature type="transmembrane region" description="Helical" evidence="1">
    <location>
        <begin position="20"/>
        <end position="39"/>
    </location>
</feature>
<feature type="transmembrane region" description="Helical" evidence="1">
    <location>
        <begin position="45"/>
        <end position="66"/>
    </location>
</feature>
<dbReference type="EMBL" id="BOQN01000134">
    <property type="protein sequence ID" value="GIM97156.1"/>
    <property type="molecule type" value="Genomic_DNA"/>
</dbReference>
<organism evidence="2 3">
    <name type="scientific">Paractinoplanes toevensis</name>
    <dbReference type="NCBI Taxonomy" id="571911"/>
    <lineage>
        <taxon>Bacteria</taxon>
        <taxon>Bacillati</taxon>
        <taxon>Actinomycetota</taxon>
        <taxon>Actinomycetes</taxon>
        <taxon>Micromonosporales</taxon>
        <taxon>Micromonosporaceae</taxon>
        <taxon>Paractinoplanes</taxon>
    </lineage>
</organism>
<evidence type="ECO:0000313" key="2">
    <source>
        <dbReference type="EMBL" id="GIM97156.1"/>
    </source>
</evidence>
<keyword evidence="1" id="KW-1133">Transmembrane helix</keyword>
<evidence type="ECO:0000256" key="1">
    <source>
        <dbReference type="SAM" id="Phobius"/>
    </source>
</evidence>
<protein>
    <submittedName>
        <fullName evidence="2">Uncharacterized protein</fullName>
    </submittedName>
</protein>
<keyword evidence="1" id="KW-0812">Transmembrane</keyword>
<name>A0A920BQZ1_9ACTN</name>
<keyword evidence="3" id="KW-1185">Reference proteome</keyword>
<proteinExistence type="predicted"/>
<dbReference type="Proteomes" id="UP000677082">
    <property type="component" value="Unassembled WGS sequence"/>
</dbReference>
<reference evidence="2 3" key="1">
    <citation type="submission" date="2021-03" db="EMBL/GenBank/DDBJ databases">
        <title>Whole genome shotgun sequence of Actinoplanes toevensis NBRC 105298.</title>
        <authorList>
            <person name="Komaki H."/>
            <person name="Tamura T."/>
        </authorList>
    </citation>
    <scope>NUCLEOTIDE SEQUENCE [LARGE SCALE GENOMIC DNA]</scope>
    <source>
        <strain evidence="2 3">NBRC 105298</strain>
    </source>
</reference>
<keyword evidence="1" id="KW-0472">Membrane</keyword>
<gene>
    <name evidence="2" type="ORF">Ato02nite_089490</name>
</gene>
<dbReference type="AlphaFoldDB" id="A0A920BQZ1"/>
<evidence type="ECO:0000313" key="3">
    <source>
        <dbReference type="Proteomes" id="UP000677082"/>
    </source>
</evidence>